<dbReference type="InterPro" id="IPR005064">
    <property type="entry name" value="BUG"/>
</dbReference>
<evidence type="ECO:0000256" key="1">
    <source>
        <dbReference type="ARBA" id="ARBA00006987"/>
    </source>
</evidence>
<dbReference type="PIRSF" id="PIRSF017082">
    <property type="entry name" value="YflP"/>
    <property type="match status" value="1"/>
</dbReference>
<gene>
    <name evidence="3" type="ordered locus">Meso_1077</name>
</gene>
<evidence type="ECO:0000256" key="2">
    <source>
        <dbReference type="SAM" id="SignalP"/>
    </source>
</evidence>
<dbReference type="PANTHER" id="PTHR42928">
    <property type="entry name" value="TRICARBOXYLATE-BINDING PROTEIN"/>
    <property type="match status" value="1"/>
</dbReference>
<evidence type="ECO:0000313" key="3">
    <source>
        <dbReference type="EMBL" id="ABG62474.1"/>
    </source>
</evidence>
<keyword evidence="2" id="KW-0732">Signal</keyword>
<dbReference type="InterPro" id="IPR042100">
    <property type="entry name" value="Bug_dom1"/>
</dbReference>
<feature type="signal peptide" evidence="2">
    <location>
        <begin position="1"/>
        <end position="22"/>
    </location>
</feature>
<dbReference type="Gene3D" id="3.40.190.10">
    <property type="entry name" value="Periplasmic binding protein-like II"/>
    <property type="match status" value="1"/>
</dbReference>
<sequence length="317" mass="33495" precursor="true">MKTIFLAAGAAALALFATAASAEYPERAITVVNPNSAGGGTDVGIRTWQPYVEACLGQGAVLVPTAMPGAASAVGITALAKAAPDGYTIGMANMPNLVTNNLSKPDQPSFEDFEWLGNIIGVNSTLNVRKDSKFQTLQEAIDYIKGSSTPINVGMGGVGADDHLAGLQFQKLIGAKLNFIPFGSGADSRNALLGGQVEFSLMSNVEAAGFRDEIRPLAIAAETRSELFPEAPTFKEQGIDLVGGSTHVIGAPKGFPEEALAKWRECIQVAGKDPKFLEDAEKRSLSLNVMTAEETEAFIRAQHKALSELWASDPWIK</sequence>
<dbReference type="Gene3D" id="3.40.190.150">
    <property type="entry name" value="Bordetella uptake gene, domain 1"/>
    <property type="match status" value="1"/>
</dbReference>
<reference evidence="3" key="1">
    <citation type="submission" date="2006-06" db="EMBL/GenBank/DDBJ databases">
        <title>Complete sequence of chromosome of Chelativorans sp. BNC1.</title>
        <authorList>
            <consortium name="US DOE Joint Genome Institute"/>
            <person name="Copeland A."/>
            <person name="Lucas S."/>
            <person name="Lapidus A."/>
            <person name="Barry K."/>
            <person name="Detter J.C."/>
            <person name="Glavina del Rio T."/>
            <person name="Hammon N."/>
            <person name="Israni S."/>
            <person name="Dalin E."/>
            <person name="Tice H."/>
            <person name="Pitluck S."/>
            <person name="Chertkov O."/>
            <person name="Brettin T."/>
            <person name="Bruce D."/>
            <person name="Han C."/>
            <person name="Tapia R."/>
            <person name="Gilna P."/>
            <person name="Schmutz J."/>
            <person name="Larimer F."/>
            <person name="Land M."/>
            <person name="Hauser L."/>
            <person name="Kyrpides N."/>
            <person name="Mikhailova N."/>
            <person name="Richardson P."/>
        </authorList>
    </citation>
    <scope>NUCLEOTIDE SEQUENCE</scope>
    <source>
        <strain evidence="3">BNC1</strain>
    </source>
</reference>
<dbReference type="HOGENOM" id="CLU_045683_1_1_5"/>
<accession>Q11JF1</accession>
<dbReference type="AlphaFoldDB" id="Q11JF1"/>
<comment type="similarity">
    <text evidence="1">Belongs to the UPF0065 (bug) family.</text>
</comment>
<feature type="chain" id="PRO_5004180400" evidence="2">
    <location>
        <begin position="23"/>
        <end position="317"/>
    </location>
</feature>
<protein>
    <submittedName>
        <fullName evidence="3">Uncharacterized protein UPF0065</fullName>
    </submittedName>
</protein>
<dbReference type="STRING" id="266779.Meso_1077"/>
<dbReference type="eggNOG" id="COG3181">
    <property type="taxonomic scope" value="Bacteria"/>
</dbReference>
<dbReference type="EMBL" id="CP000390">
    <property type="protein sequence ID" value="ABG62474.1"/>
    <property type="molecule type" value="Genomic_DNA"/>
</dbReference>
<dbReference type="PANTHER" id="PTHR42928:SF5">
    <property type="entry name" value="BLR1237 PROTEIN"/>
    <property type="match status" value="1"/>
</dbReference>
<dbReference type="CDD" id="cd07012">
    <property type="entry name" value="PBP2_Bug_TTT"/>
    <property type="match status" value="1"/>
</dbReference>
<proteinExistence type="inferred from homology"/>
<dbReference type="Pfam" id="PF03401">
    <property type="entry name" value="TctC"/>
    <property type="match status" value="1"/>
</dbReference>
<name>Q11JF1_CHESB</name>
<organism evidence="3">
    <name type="scientific">Chelativorans sp. (strain BNC1)</name>
    <dbReference type="NCBI Taxonomy" id="266779"/>
    <lineage>
        <taxon>Bacteria</taxon>
        <taxon>Pseudomonadati</taxon>
        <taxon>Pseudomonadota</taxon>
        <taxon>Alphaproteobacteria</taxon>
        <taxon>Hyphomicrobiales</taxon>
        <taxon>Phyllobacteriaceae</taxon>
        <taxon>Chelativorans</taxon>
    </lineage>
</organism>
<dbReference type="OrthoDB" id="7243230at2"/>
<dbReference type="KEGG" id="mes:Meso_1077"/>